<organism evidence="2 3">
    <name type="scientific">Temnothorax curvispinosus</name>
    <dbReference type="NCBI Taxonomy" id="300111"/>
    <lineage>
        <taxon>Eukaryota</taxon>
        <taxon>Metazoa</taxon>
        <taxon>Ecdysozoa</taxon>
        <taxon>Arthropoda</taxon>
        <taxon>Hexapoda</taxon>
        <taxon>Insecta</taxon>
        <taxon>Pterygota</taxon>
        <taxon>Neoptera</taxon>
        <taxon>Endopterygota</taxon>
        <taxon>Hymenoptera</taxon>
        <taxon>Apocrita</taxon>
        <taxon>Aculeata</taxon>
        <taxon>Formicoidea</taxon>
        <taxon>Formicidae</taxon>
        <taxon>Myrmicinae</taxon>
        <taxon>Temnothorax</taxon>
    </lineage>
</organism>
<feature type="compositionally biased region" description="Basic and acidic residues" evidence="1">
    <location>
        <begin position="84"/>
        <end position="93"/>
    </location>
</feature>
<dbReference type="Proteomes" id="UP000504618">
    <property type="component" value="Unplaced"/>
</dbReference>
<evidence type="ECO:0000313" key="3">
    <source>
        <dbReference type="RefSeq" id="XP_024873657.1"/>
    </source>
</evidence>
<proteinExistence type="predicted"/>
<name>A0A6J1PUV2_9HYME</name>
<reference evidence="3" key="1">
    <citation type="submission" date="2025-08" db="UniProtKB">
        <authorList>
            <consortium name="RefSeq"/>
        </authorList>
    </citation>
    <scope>IDENTIFICATION</scope>
    <source>
        <tissue evidence="3">Whole body</tissue>
    </source>
</reference>
<keyword evidence="2" id="KW-1185">Reference proteome</keyword>
<evidence type="ECO:0000313" key="2">
    <source>
        <dbReference type="Proteomes" id="UP000504618"/>
    </source>
</evidence>
<sequence>MKNLGSRWTVPDIARTAAARSSFLVAISLERDSGSSSSSSSISKSSIRNRIRNKTRSSGSTSDCNGVSSSSSSGISSSSTRVTAIDKKRESKSSGRSATDVLHGAPLSVRPYVTASCDRIVGTTRPESTTPRNRLVAGKSRRFQHRTRRPRQPQQQLYYPPASWDTRTLHFRNC</sequence>
<dbReference type="AlphaFoldDB" id="A0A6J1PUV2"/>
<protein>
    <submittedName>
        <fullName evidence="3">Uncharacterized serine-rich protein C1E8.05-like</fullName>
    </submittedName>
</protein>
<feature type="region of interest" description="Disordered" evidence="1">
    <location>
        <begin position="30"/>
        <end position="102"/>
    </location>
</feature>
<dbReference type="RefSeq" id="XP_024873657.1">
    <property type="nucleotide sequence ID" value="XM_025017889.1"/>
</dbReference>
<dbReference type="OrthoDB" id="7613075at2759"/>
<accession>A0A6J1PUV2</accession>
<dbReference type="GeneID" id="112455751"/>
<evidence type="ECO:0000256" key="1">
    <source>
        <dbReference type="SAM" id="MobiDB-lite"/>
    </source>
</evidence>
<feature type="compositionally biased region" description="Low complexity" evidence="1">
    <location>
        <begin position="34"/>
        <end position="46"/>
    </location>
</feature>
<gene>
    <name evidence="3" type="primary">LOC112455751</name>
</gene>
<feature type="compositionally biased region" description="Low complexity" evidence="1">
    <location>
        <begin position="57"/>
        <end position="79"/>
    </location>
</feature>